<dbReference type="Pfam" id="PF00121">
    <property type="entry name" value="TIM"/>
    <property type="match status" value="1"/>
</dbReference>
<keyword evidence="1" id="KW-0413">Isomerase</keyword>
<organism evidence="2">
    <name type="scientific">bioreactor metagenome</name>
    <dbReference type="NCBI Taxonomy" id="1076179"/>
    <lineage>
        <taxon>unclassified sequences</taxon>
        <taxon>metagenomes</taxon>
        <taxon>ecological metagenomes</taxon>
    </lineage>
</organism>
<gene>
    <name evidence="2" type="ORF">SDC9_59581</name>
</gene>
<evidence type="ECO:0008006" key="3">
    <source>
        <dbReference type="Google" id="ProtNLM"/>
    </source>
</evidence>
<dbReference type="GO" id="GO:0004807">
    <property type="term" value="F:triose-phosphate isomerase activity"/>
    <property type="evidence" value="ECO:0007669"/>
    <property type="project" value="InterPro"/>
</dbReference>
<dbReference type="InterPro" id="IPR035990">
    <property type="entry name" value="TIM_sf"/>
</dbReference>
<reference evidence="2" key="1">
    <citation type="submission" date="2019-08" db="EMBL/GenBank/DDBJ databases">
        <authorList>
            <person name="Kucharzyk K."/>
            <person name="Murdoch R.W."/>
            <person name="Higgins S."/>
            <person name="Loffler F."/>
        </authorList>
    </citation>
    <scope>NUCLEOTIDE SEQUENCE</scope>
</reference>
<dbReference type="SUPFAM" id="SSF51351">
    <property type="entry name" value="Triosephosphate isomerase (TIM)"/>
    <property type="match status" value="1"/>
</dbReference>
<dbReference type="AlphaFoldDB" id="A0A644XAG8"/>
<evidence type="ECO:0000256" key="1">
    <source>
        <dbReference type="ARBA" id="ARBA00023235"/>
    </source>
</evidence>
<evidence type="ECO:0000313" key="2">
    <source>
        <dbReference type="EMBL" id="MPM13225.1"/>
    </source>
</evidence>
<comment type="caution">
    <text evidence="2">The sequence shown here is derived from an EMBL/GenBank/DDBJ whole genome shotgun (WGS) entry which is preliminary data.</text>
</comment>
<proteinExistence type="predicted"/>
<accession>A0A644XAG8</accession>
<sequence length="235" mass="25095">MFSGLKLRPPFFEIGPKSYLVGDEVIDLALAADAAAEKYDVDIIFTTPVVDIFRVAQATKRILVFAPHMDPIRRGRGLADTLPESLVAAGAKGVMLNHCEKPLSYSVLERTIRRADEAGLATIVCTDTAAESRAVAMLKPNIVVAEPTDLIGTGMTSDDAYIETSIRAVKEIDPNIFVLAAAGISSGADVYRVIRAGAEATGSSSGITLAEDRAAMIDEMIGAARRAWDERAVTR</sequence>
<dbReference type="NCBIfam" id="NF003302">
    <property type="entry name" value="PRK04302.1"/>
    <property type="match status" value="1"/>
</dbReference>
<name>A0A644XAG8_9ZZZZ</name>
<dbReference type="PROSITE" id="PS51440">
    <property type="entry name" value="TIM_2"/>
    <property type="match status" value="1"/>
</dbReference>
<protein>
    <recommendedName>
        <fullName evidence="3">Triose-phosphate isomerase</fullName>
    </recommendedName>
</protein>
<dbReference type="Gene3D" id="3.20.20.70">
    <property type="entry name" value="Aldolase class I"/>
    <property type="match status" value="1"/>
</dbReference>
<dbReference type="InterPro" id="IPR000652">
    <property type="entry name" value="Triosephosphate_isomerase"/>
</dbReference>
<dbReference type="InterPro" id="IPR013785">
    <property type="entry name" value="Aldolase_TIM"/>
</dbReference>
<dbReference type="EMBL" id="VSSQ01002086">
    <property type="protein sequence ID" value="MPM13225.1"/>
    <property type="molecule type" value="Genomic_DNA"/>
</dbReference>